<dbReference type="Proteomes" id="UP001162992">
    <property type="component" value="Chromosome 4"/>
</dbReference>
<evidence type="ECO:0000313" key="2">
    <source>
        <dbReference type="Proteomes" id="UP001162992"/>
    </source>
</evidence>
<organism evidence="1 2">
    <name type="scientific">Diphasiastrum complanatum</name>
    <name type="common">Issler's clubmoss</name>
    <name type="synonym">Lycopodium complanatum</name>
    <dbReference type="NCBI Taxonomy" id="34168"/>
    <lineage>
        <taxon>Eukaryota</taxon>
        <taxon>Viridiplantae</taxon>
        <taxon>Streptophyta</taxon>
        <taxon>Embryophyta</taxon>
        <taxon>Tracheophyta</taxon>
        <taxon>Lycopodiopsida</taxon>
        <taxon>Lycopodiales</taxon>
        <taxon>Lycopodiaceae</taxon>
        <taxon>Lycopodioideae</taxon>
        <taxon>Diphasiastrum</taxon>
    </lineage>
</organism>
<sequence length="97" mass="11725">MATDLAMQLYSSNHYPATSHLSSNTKGNPESMYEFSISNYKGKKSRFWDLRPDSETKRKIRVTSYKAYSVERKMKSSVKNSFRWLKNKYYDLQYRWW</sequence>
<proteinExistence type="predicted"/>
<protein>
    <submittedName>
        <fullName evidence="1">Uncharacterized protein</fullName>
    </submittedName>
</protein>
<comment type="caution">
    <text evidence="1">The sequence shown here is derived from an EMBL/GenBank/DDBJ whole genome shotgun (WGS) entry which is preliminary data.</text>
</comment>
<reference evidence="2" key="1">
    <citation type="journal article" date="2024" name="Proc. Natl. Acad. Sci. U.S.A.">
        <title>Extraordinary preservation of gene collinearity over three hundred million years revealed in homosporous lycophytes.</title>
        <authorList>
            <person name="Li C."/>
            <person name="Wickell D."/>
            <person name="Kuo L.Y."/>
            <person name="Chen X."/>
            <person name="Nie B."/>
            <person name="Liao X."/>
            <person name="Peng D."/>
            <person name="Ji J."/>
            <person name="Jenkins J."/>
            <person name="Williams M."/>
            <person name="Shu S."/>
            <person name="Plott C."/>
            <person name="Barry K."/>
            <person name="Rajasekar S."/>
            <person name="Grimwood J."/>
            <person name="Han X."/>
            <person name="Sun S."/>
            <person name="Hou Z."/>
            <person name="He W."/>
            <person name="Dai G."/>
            <person name="Sun C."/>
            <person name="Schmutz J."/>
            <person name="Leebens-Mack J.H."/>
            <person name="Li F.W."/>
            <person name="Wang L."/>
        </authorList>
    </citation>
    <scope>NUCLEOTIDE SEQUENCE [LARGE SCALE GENOMIC DNA]</scope>
    <source>
        <strain evidence="2">cv. PW_Plant_1</strain>
    </source>
</reference>
<gene>
    <name evidence="1" type="ORF">O6H91_04G097600</name>
</gene>
<keyword evidence="2" id="KW-1185">Reference proteome</keyword>
<accession>A0ACC2DZY0</accession>
<evidence type="ECO:0000313" key="1">
    <source>
        <dbReference type="EMBL" id="KAJ7559718.1"/>
    </source>
</evidence>
<name>A0ACC2DZY0_DIPCM</name>
<dbReference type="EMBL" id="CM055095">
    <property type="protein sequence ID" value="KAJ7559718.1"/>
    <property type="molecule type" value="Genomic_DNA"/>
</dbReference>